<keyword evidence="3" id="KW-1185">Reference proteome</keyword>
<keyword evidence="1" id="KW-1133">Transmembrane helix</keyword>
<protein>
    <submittedName>
        <fullName evidence="2">Uncharacterized protein</fullName>
    </submittedName>
</protein>
<accession>A0A9D4GN03</accession>
<gene>
    <name evidence="2" type="ORF">DPMN_120083</name>
</gene>
<keyword evidence="1" id="KW-0472">Membrane</keyword>
<organism evidence="2 3">
    <name type="scientific">Dreissena polymorpha</name>
    <name type="common">Zebra mussel</name>
    <name type="synonym">Mytilus polymorpha</name>
    <dbReference type="NCBI Taxonomy" id="45954"/>
    <lineage>
        <taxon>Eukaryota</taxon>
        <taxon>Metazoa</taxon>
        <taxon>Spiralia</taxon>
        <taxon>Lophotrochozoa</taxon>
        <taxon>Mollusca</taxon>
        <taxon>Bivalvia</taxon>
        <taxon>Autobranchia</taxon>
        <taxon>Heteroconchia</taxon>
        <taxon>Euheterodonta</taxon>
        <taxon>Imparidentia</taxon>
        <taxon>Neoheterodontei</taxon>
        <taxon>Myida</taxon>
        <taxon>Dreissenoidea</taxon>
        <taxon>Dreissenidae</taxon>
        <taxon>Dreissena</taxon>
    </lineage>
</organism>
<sequence>MDIDIKPQIIASTEHSASEAYFYYILDIGLVVRMAGILTTILSRKLIMDIDIKPQIIASTEHSASEAYFYYILDIGLVVRIPRSHRGGRGSIPRLGILF</sequence>
<evidence type="ECO:0000256" key="1">
    <source>
        <dbReference type="SAM" id="Phobius"/>
    </source>
</evidence>
<dbReference type="Proteomes" id="UP000828390">
    <property type="component" value="Unassembled WGS sequence"/>
</dbReference>
<reference evidence="2" key="2">
    <citation type="submission" date="2020-11" db="EMBL/GenBank/DDBJ databases">
        <authorList>
            <person name="McCartney M.A."/>
            <person name="Auch B."/>
            <person name="Kono T."/>
            <person name="Mallez S."/>
            <person name="Becker A."/>
            <person name="Gohl D.M."/>
            <person name="Silverstein K.A.T."/>
            <person name="Koren S."/>
            <person name="Bechman K.B."/>
            <person name="Herman A."/>
            <person name="Abrahante J.E."/>
            <person name="Garbe J."/>
        </authorList>
    </citation>
    <scope>NUCLEOTIDE SEQUENCE</scope>
    <source>
        <strain evidence="2">Duluth1</strain>
        <tissue evidence="2">Whole animal</tissue>
    </source>
</reference>
<dbReference type="AlphaFoldDB" id="A0A9D4GN03"/>
<evidence type="ECO:0000313" key="2">
    <source>
        <dbReference type="EMBL" id="KAH3818429.1"/>
    </source>
</evidence>
<name>A0A9D4GN03_DREPO</name>
<proteinExistence type="predicted"/>
<keyword evidence="1" id="KW-0812">Transmembrane</keyword>
<evidence type="ECO:0000313" key="3">
    <source>
        <dbReference type="Proteomes" id="UP000828390"/>
    </source>
</evidence>
<comment type="caution">
    <text evidence="2">The sequence shown here is derived from an EMBL/GenBank/DDBJ whole genome shotgun (WGS) entry which is preliminary data.</text>
</comment>
<dbReference type="EMBL" id="JAIWYP010000005">
    <property type="protein sequence ID" value="KAH3818429.1"/>
    <property type="molecule type" value="Genomic_DNA"/>
</dbReference>
<feature type="transmembrane region" description="Helical" evidence="1">
    <location>
        <begin position="21"/>
        <end position="43"/>
    </location>
</feature>
<reference evidence="2" key="1">
    <citation type="journal article" date="2019" name="bioRxiv">
        <title>The Genome of the Zebra Mussel, Dreissena polymorpha: A Resource for Invasive Species Research.</title>
        <authorList>
            <person name="McCartney M.A."/>
            <person name="Auch B."/>
            <person name="Kono T."/>
            <person name="Mallez S."/>
            <person name="Zhang Y."/>
            <person name="Obille A."/>
            <person name="Becker A."/>
            <person name="Abrahante J.E."/>
            <person name="Garbe J."/>
            <person name="Badalamenti J.P."/>
            <person name="Herman A."/>
            <person name="Mangelson H."/>
            <person name="Liachko I."/>
            <person name="Sullivan S."/>
            <person name="Sone E.D."/>
            <person name="Koren S."/>
            <person name="Silverstein K.A.T."/>
            <person name="Beckman K.B."/>
            <person name="Gohl D.M."/>
        </authorList>
    </citation>
    <scope>NUCLEOTIDE SEQUENCE</scope>
    <source>
        <strain evidence="2">Duluth1</strain>
        <tissue evidence="2">Whole animal</tissue>
    </source>
</reference>